<dbReference type="EMBL" id="FXYD01000002">
    <property type="protein sequence ID" value="SMX37620.1"/>
    <property type="molecule type" value="Genomic_DNA"/>
</dbReference>
<name>A0A238K3Z1_9RHOB</name>
<accession>A0A238K3Z1</accession>
<proteinExistence type="predicted"/>
<gene>
    <name evidence="2" type="ORF">OCA8868_01509</name>
</gene>
<keyword evidence="1" id="KW-0472">Membrane</keyword>
<evidence type="ECO:0008006" key="4">
    <source>
        <dbReference type="Google" id="ProtNLM"/>
    </source>
</evidence>
<dbReference type="Pfam" id="PF08592">
    <property type="entry name" value="Anthrone_oxy"/>
    <property type="match status" value="1"/>
</dbReference>
<sequence>MLVRSLALTSLLLVAAIFGFFYAYTVSAMWGLDASPPSVAIEAMQGINNTVRNVAFFPAFFLTPVLLGLTAFAAHRDGANVSKMAFGAAALIYLLGGIVLTASVNIPMNNALGLIDVPQDPTAAAEIWSNYSPKWQVWNLTRTVFSGIAVVFTGIGLLALPATRTA</sequence>
<keyword evidence="3" id="KW-1185">Reference proteome</keyword>
<feature type="transmembrane region" description="Helical" evidence="1">
    <location>
        <begin position="54"/>
        <end position="74"/>
    </location>
</feature>
<feature type="transmembrane region" description="Helical" evidence="1">
    <location>
        <begin position="86"/>
        <end position="106"/>
    </location>
</feature>
<keyword evidence="1" id="KW-1133">Transmembrane helix</keyword>
<dbReference type="RefSeq" id="WP_093995921.1">
    <property type="nucleotide sequence ID" value="NZ_FXYD01000002.1"/>
</dbReference>
<evidence type="ECO:0000256" key="1">
    <source>
        <dbReference type="SAM" id="Phobius"/>
    </source>
</evidence>
<protein>
    <recommendedName>
        <fullName evidence="4">DUF1772 domain-containing protein</fullName>
    </recommendedName>
</protein>
<dbReference type="InterPro" id="IPR013901">
    <property type="entry name" value="Anthrone_oxy"/>
</dbReference>
<dbReference type="Proteomes" id="UP000203464">
    <property type="component" value="Unassembled WGS sequence"/>
</dbReference>
<reference evidence="3" key="1">
    <citation type="submission" date="2017-05" db="EMBL/GenBank/DDBJ databases">
        <authorList>
            <person name="Rodrigo-Torres L."/>
            <person name="Arahal R. D."/>
            <person name="Lucena T."/>
        </authorList>
    </citation>
    <scope>NUCLEOTIDE SEQUENCE [LARGE SCALE GENOMIC DNA]</scope>
    <source>
        <strain evidence="3">CECT 8868</strain>
    </source>
</reference>
<dbReference type="OrthoDB" id="428263at2"/>
<evidence type="ECO:0000313" key="2">
    <source>
        <dbReference type="EMBL" id="SMX37620.1"/>
    </source>
</evidence>
<feature type="transmembrane region" description="Helical" evidence="1">
    <location>
        <begin position="140"/>
        <end position="160"/>
    </location>
</feature>
<keyword evidence="1" id="KW-0812">Transmembrane</keyword>
<evidence type="ECO:0000313" key="3">
    <source>
        <dbReference type="Proteomes" id="UP000203464"/>
    </source>
</evidence>
<organism evidence="2 3">
    <name type="scientific">Octadecabacter ascidiaceicola</name>
    <dbReference type="NCBI Taxonomy" id="1655543"/>
    <lineage>
        <taxon>Bacteria</taxon>
        <taxon>Pseudomonadati</taxon>
        <taxon>Pseudomonadota</taxon>
        <taxon>Alphaproteobacteria</taxon>
        <taxon>Rhodobacterales</taxon>
        <taxon>Roseobacteraceae</taxon>
        <taxon>Octadecabacter</taxon>
    </lineage>
</organism>
<dbReference type="AlphaFoldDB" id="A0A238K3Z1"/>